<keyword evidence="1" id="KW-1133">Transmembrane helix</keyword>
<proteinExistence type="predicted"/>
<feature type="transmembrane region" description="Helical" evidence="1">
    <location>
        <begin position="47"/>
        <end position="70"/>
    </location>
</feature>
<keyword evidence="1" id="KW-0812">Transmembrane</keyword>
<dbReference type="WBParaSite" id="TASK_0000236001-mRNA-1">
    <property type="protein sequence ID" value="TASK_0000236001-mRNA-1"/>
    <property type="gene ID" value="TASK_0000236001"/>
</dbReference>
<feature type="transmembrane region" description="Helical" evidence="1">
    <location>
        <begin position="7"/>
        <end position="27"/>
    </location>
</feature>
<feature type="transmembrane region" description="Helical" evidence="1">
    <location>
        <begin position="103"/>
        <end position="126"/>
    </location>
</feature>
<dbReference type="AlphaFoldDB" id="A0A0R3VY66"/>
<evidence type="ECO:0000313" key="4">
    <source>
        <dbReference type="WBParaSite" id="TASK_0000236001-mRNA-1"/>
    </source>
</evidence>
<reference evidence="2 3" key="2">
    <citation type="submission" date="2018-11" db="EMBL/GenBank/DDBJ databases">
        <authorList>
            <consortium name="Pathogen Informatics"/>
        </authorList>
    </citation>
    <scope>NUCLEOTIDE SEQUENCE [LARGE SCALE GENOMIC DNA]</scope>
</reference>
<accession>A0A0R3VY66</accession>
<protein>
    <submittedName>
        <fullName evidence="4">Expressed conserved protein</fullName>
    </submittedName>
</protein>
<sequence length="135" mass="15009">MDRRLMYVSFAFAAAFLFFVAIGYSGWECNGSLLSADCRRRPYNEIIAILHLTAALAIFIAGIFLVLLVVFDHFWSLPAACILIGVSVILSMTGVIYHADVNLIWPPVIVTVAMTLSVALLSNLIFDLIEKYYKS</sequence>
<dbReference type="Proteomes" id="UP000282613">
    <property type="component" value="Unassembled WGS sequence"/>
</dbReference>
<evidence type="ECO:0000256" key="1">
    <source>
        <dbReference type="SAM" id="Phobius"/>
    </source>
</evidence>
<name>A0A0R3VY66_TAEAS</name>
<evidence type="ECO:0000313" key="2">
    <source>
        <dbReference type="EMBL" id="VDK24969.1"/>
    </source>
</evidence>
<gene>
    <name evidence="2" type="ORF">TASK_LOCUS2361</name>
</gene>
<organism evidence="4">
    <name type="scientific">Taenia asiatica</name>
    <name type="common">Asian tapeworm</name>
    <dbReference type="NCBI Taxonomy" id="60517"/>
    <lineage>
        <taxon>Eukaryota</taxon>
        <taxon>Metazoa</taxon>
        <taxon>Spiralia</taxon>
        <taxon>Lophotrochozoa</taxon>
        <taxon>Platyhelminthes</taxon>
        <taxon>Cestoda</taxon>
        <taxon>Eucestoda</taxon>
        <taxon>Cyclophyllidea</taxon>
        <taxon>Taeniidae</taxon>
        <taxon>Taenia</taxon>
    </lineage>
</organism>
<keyword evidence="3" id="KW-1185">Reference proteome</keyword>
<evidence type="ECO:0000313" key="3">
    <source>
        <dbReference type="Proteomes" id="UP000282613"/>
    </source>
</evidence>
<dbReference type="EMBL" id="UYRS01001515">
    <property type="protein sequence ID" value="VDK24969.1"/>
    <property type="molecule type" value="Genomic_DNA"/>
</dbReference>
<reference evidence="4" key="1">
    <citation type="submission" date="2017-02" db="UniProtKB">
        <authorList>
            <consortium name="WormBaseParasite"/>
        </authorList>
    </citation>
    <scope>IDENTIFICATION</scope>
</reference>
<feature type="transmembrane region" description="Helical" evidence="1">
    <location>
        <begin position="77"/>
        <end position="97"/>
    </location>
</feature>
<keyword evidence="1" id="KW-0472">Membrane</keyword>